<dbReference type="CDD" id="cd01392">
    <property type="entry name" value="HTH_LacI"/>
    <property type="match status" value="1"/>
</dbReference>
<evidence type="ECO:0000256" key="3">
    <source>
        <dbReference type="ARBA" id="ARBA00023163"/>
    </source>
</evidence>
<evidence type="ECO:0000313" key="6">
    <source>
        <dbReference type="Proteomes" id="UP000435649"/>
    </source>
</evidence>
<evidence type="ECO:0000256" key="1">
    <source>
        <dbReference type="ARBA" id="ARBA00023015"/>
    </source>
</evidence>
<dbReference type="SUPFAM" id="SSF53822">
    <property type="entry name" value="Periplasmic binding protein-like I"/>
    <property type="match status" value="1"/>
</dbReference>
<reference evidence="5 6" key="1">
    <citation type="submission" date="2019-08" db="EMBL/GenBank/DDBJ databases">
        <title>In-depth cultivation of the pig gut microbiome towards novel bacterial diversity and tailored functional studies.</title>
        <authorList>
            <person name="Wylensek D."/>
            <person name="Hitch T.C.A."/>
            <person name="Clavel T."/>
        </authorList>
    </citation>
    <scope>NUCLEOTIDE SEQUENCE [LARGE SCALE GENOMIC DNA]</scope>
    <source>
        <strain evidence="5 6">BBE-744-WT-12</strain>
    </source>
</reference>
<organism evidence="5 6">
    <name type="scientific">Victivallis lenta</name>
    <dbReference type="NCBI Taxonomy" id="2606640"/>
    <lineage>
        <taxon>Bacteria</taxon>
        <taxon>Pseudomonadati</taxon>
        <taxon>Lentisphaerota</taxon>
        <taxon>Lentisphaeria</taxon>
        <taxon>Victivallales</taxon>
        <taxon>Victivallaceae</taxon>
        <taxon>Victivallis</taxon>
    </lineage>
</organism>
<accession>A0A844FX33</accession>
<gene>
    <name evidence="5" type="ORF">FYJ85_01730</name>
</gene>
<dbReference type="GO" id="GO:0003700">
    <property type="term" value="F:DNA-binding transcription factor activity"/>
    <property type="evidence" value="ECO:0007669"/>
    <property type="project" value="TreeGrafter"/>
</dbReference>
<dbReference type="InterPro" id="IPR010982">
    <property type="entry name" value="Lambda_DNA-bd_dom_sf"/>
</dbReference>
<keyword evidence="2" id="KW-0238">DNA-binding</keyword>
<dbReference type="InterPro" id="IPR028082">
    <property type="entry name" value="Peripla_BP_I"/>
</dbReference>
<keyword evidence="3" id="KW-0804">Transcription</keyword>
<sequence>MQKRISQREIARLANVRQETVSAVLNPNSRGNTRVSAESRERILKIAAEHNYRPNLQARILRGDSGSNLVGVLINAQISQFFYDLLLPLEVELRKRHRRMIIGQLGNDAAEAESVLQNFIDYNLDGVIVLHHDISDGRRLFNHYLPLLPETVFLEVPPGVSGAAAVSIDFANGVREAVAHLAAGGRRRIALCMNDLRFLSMQMRLEGYRRGLEEAGRPFDESLIFIREPRPDYTFAELISDAVDLLAVRGKADAVIAGNDEWALALLREMNRRGLPVPGKVALVGYGNILNICRSTTPELTSIHHGMEELAVKLAAALEKPGTQFPPVLSHLVVRQSSI</sequence>
<evidence type="ECO:0000256" key="2">
    <source>
        <dbReference type="ARBA" id="ARBA00023125"/>
    </source>
</evidence>
<feature type="domain" description="HTH lacI-type" evidence="4">
    <location>
        <begin position="5"/>
        <end position="63"/>
    </location>
</feature>
<dbReference type="Gene3D" id="1.10.260.40">
    <property type="entry name" value="lambda repressor-like DNA-binding domains"/>
    <property type="match status" value="1"/>
</dbReference>
<dbReference type="SUPFAM" id="SSF47413">
    <property type="entry name" value="lambda repressor-like DNA-binding domains"/>
    <property type="match status" value="1"/>
</dbReference>
<name>A0A844FX33_9BACT</name>
<dbReference type="InterPro" id="IPR000843">
    <property type="entry name" value="HTH_LacI"/>
</dbReference>
<dbReference type="CDD" id="cd06267">
    <property type="entry name" value="PBP1_LacI_sugar_binding-like"/>
    <property type="match status" value="1"/>
</dbReference>
<dbReference type="PROSITE" id="PS50932">
    <property type="entry name" value="HTH_LACI_2"/>
    <property type="match status" value="1"/>
</dbReference>
<dbReference type="RefSeq" id="WP_154416796.1">
    <property type="nucleotide sequence ID" value="NZ_VUNS01000001.1"/>
</dbReference>
<dbReference type="Pfam" id="PF00356">
    <property type="entry name" value="LacI"/>
    <property type="match status" value="1"/>
</dbReference>
<keyword evidence="1" id="KW-0805">Transcription regulation</keyword>
<dbReference type="SMART" id="SM00354">
    <property type="entry name" value="HTH_LACI"/>
    <property type="match status" value="1"/>
</dbReference>
<comment type="caution">
    <text evidence="5">The sequence shown here is derived from an EMBL/GenBank/DDBJ whole genome shotgun (WGS) entry which is preliminary data.</text>
</comment>
<dbReference type="Pfam" id="PF13377">
    <property type="entry name" value="Peripla_BP_3"/>
    <property type="match status" value="1"/>
</dbReference>
<dbReference type="AlphaFoldDB" id="A0A844FX33"/>
<dbReference type="GO" id="GO:0000976">
    <property type="term" value="F:transcription cis-regulatory region binding"/>
    <property type="evidence" value="ECO:0007669"/>
    <property type="project" value="TreeGrafter"/>
</dbReference>
<dbReference type="PANTHER" id="PTHR30146:SF109">
    <property type="entry name" value="HTH-TYPE TRANSCRIPTIONAL REGULATOR GALS"/>
    <property type="match status" value="1"/>
</dbReference>
<proteinExistence type="predicted"/>
<dbReference type="EMBL" id="VUNS01000001">
    <property type="protein sequence ID" value="MST95767.1"/>
    <property type="molecule type" value="Genomic_DNA"/>
</dbReference>
<protein>
    <submittedName>
        <fullName evidence="5">LacI family transcriptional regulator</fullName>
    </submittedName>
</protein>
<evidence type="ECO:0000313" key="5">
    <source>
        <dbReference type="EMBL" id="MST95767.1"/>
    </source>
</evidence>
<dbReference type="InterPro" id="IPR046335">
    <property type="entry name" value="LacI/GalR-like_sensor"/>
</dbReference>
<dbReference type="Proteomes" id="UP000435649">
    <property type="component" value="Unassembled WGS sequence"/>
</dbReference>
<keyword evidence="6" id="KW-1185">Reference proteome</keyword>
<evidence type="ECO:0000259" key="4">
    <source>
        <dbReference type="PROSITE" id="PS50932"/>
    </source>
</evidence>
<dbReference type="Gene3D" id="3.40.50.2300">
    <property type="match status" value="2"/>
</dbReference>
<dbReference type="PANTHER" id="PTHR30146">
    <property type="entry name" value="LACI-RELATED TRANSCRIPTIONAL REPRESSOR"/>
    <property type="match status" value="1"/>
</dbReference>